<dbReference type="GO" id="GO:0000160">
    <property type="term" value="P:phosphorelay signal transduction system"/>
    <property type="evidence" value="ECO:0007669"/>
    <property type="project" value="InterPro"/>
</dbReference>
<dbReference type="PROSITE" id="PS50110">
    <property type="entry name" value="RESPONSE_REGULATORY"/>
    <property type="match status" value="1"/>
</dbReference>
<protein>
    <recommendedName>
        <fullName evidence="2">Response regulatory domain-containing protein</fullName>
    </recommendedName>
</protein>
<dbReference type="InterPro" id="IPR001789">
    <property type="entry name" value="Sig_transdc_resp-reg_receiver"/>
</dbReference>
<evidence type="ECO:0000313" key="3">
    <source>
        <dbReference type="EMBL" id="MCQ8185876.1"/>
    </source>
</evidence>
<dbReference type="AlphaFoldDB" id="A0A9X2LAA4"/>
<dbReference type="SMART" id="SM00448">
    <property type="entry name" value="REC"/>
    <property type="match status" value="1"/>
</dbReference>
<name>A0A9X2LAA4_9PROT</name>
<evidence type="ECO:0000259" key="2">
    <source>
        <dbReference type="PROSITE" id="PS50110"/>
    </source>
</evidence>
<feature type="modified residue" description="4-aspartylphosphate" evidence="1">
    <location>
        <position position="59"/>
    </location>
</feature>
<keyword evidence="4" id="KW-1185">Reference proteome</keyword>
<comment type="caution">
    <text evidence="3">The sequence shown here is derived from an EMBL/GenBank/DDBJ whole genome shotgun (WGS) entry which is preliminary data.</text>
</comment>
<dbReference type="RefSeq" id="WP_256619772.1">
    <property type="nucleotide sequence ID" value="NZ_JANIBC010000009.1"/>
</dbReference>
<dbReference type="InterPro" id="IPR011006">
    <property type="entry name" value="CheY-like_superfamily"/>
</dbReference>
<keyword evidence="1" id="KW-0597">Phosphoprotein</keyword>
<accession>A0A9X2LAA4</accession>
<reference evidence="3" key="1">
    <citation type="submission" date="2022-07" db="EMBL/GenBank/DDBJ databases">
        <title>Parvularcula maris sp. nov., an algicidal bacterium isolated from seawater.</title>
        <authorList>
            <person name="Li F."/>
        </authorList>
    </citation>
    <scope>NUCLEOTIDE SEQUENCE</scope>
    <source>
        <strain evidence="3">BGMRC 0090</strain>
    </source>
</reference>
<evidence type="ECO:0000256" key="1">
    <source>
        <dbReference type="PROSITE-ProRule" id="PRU00169"/>
    </source>
</evidence>
<sequence>MQAQLEPRYVLIVEDDTFQGLDLVATVEKAGYDALGPFADCQSVLELLEDFIPDAALLDIRLEGKETTKQVADILTDFGVPFAFVTAFPGDVARRMPEHRNAPVFSKPCRPVDVAALADRLVKASPVP</sequence>
<dbReference type="Proteomes" id="UP001142610">
    <property type="component" value="Unassembled WGS sequence"/>
</dbReference>
<gene>
    <name evidence="3" type="ORF">NOG11_10785</name>
</gene>
<dbReference type="EMBL" id="JANIBC010000009">
    <property type="protein sequence ID" value="MCQ8185876.1"/>
    <property type="molecule type" value="Genomic_DNA"/>
</dbReference>
<organism evidence="3 4">
    <name type="scientific">Parvularcula maris</name>
    <dbReference type="NCBI Taxonomy" id="2965077"/>
    <lineage>
        <taxon>Bacteria</taxon>
        <taxon>Pseudomonadati</taxon>
        <taxon>Pseudomonadota</taxon>
        <taxon>Alphaproteobacteria</taxon>
        <taxon>Parvularculales</taxon>
        <taxon>Parvularculaceae</taxon>
        <taxon>Parvularcula</taxon>
    </lineage>
</organism>
<feature type="domain" description="Response regulatory" evidence="2">
    <location>
        <begin position="9"/>
        <end position="122"/>
    </location>
</feature>
<proteinExistence type="predicted"/>
<dbReference type="SUPFAM" id="SSF52172">
    <property type="entry name" value="CheY-like"/>
    <property type="match status" value="1"/>
</dbReference>
<dbReference type="Gene3D" id="3.40.50.2300">
    <property type="match status" value="1"/>
</dbReference>
<evidence type="ECO:0000313" key="4">
    <source>
        <dbReference type="Proteomes" id="UP001142610"/>
    </source>
</evidence>